<evidence type="ECO:0000256" key="1">
    <source>
        <dbReference type="ARBA" id="ARBA00010154"/>
    </source>
</evidence>
<evidence type="ECO:0000256" key="2">
    <source>
        <dbReference type="PIRSR" id="PIRSR600888-1"/>
    </source>
</evidence>
<comment type="caution">
    <text evidence="4">The sequence shown here is derived from an EMBL/GenBank/DDBJ whole genome shotgun (WGS) entry which is preliminary data.</text>
</comment>
<dbReference type="GO" id="GO:0000271">
    <property type="term" value="P:polysaccharide biosynthetic process"/>
    <property type="evidence" value="ECO:0007669"/>
    <property type="project" value="TreeGrafter"/>
</dbReference>
<sequence length="200" mass="22026">MKVRALEVDGAVEFTPQVYPDERGLFVAPFQGAAFSEATGLTMLLAQSNHSRSRRGVVRGIHFTRTPPGCAKYVYCARGAALDIVVDLRVGSPTFGRWDSVLMDQLDLRAMYFPVGVGHAFVALEDDTVMSYMITSGYVPDDELAISVLDPELALPIPDDIDPVLSERDKDAMSFSTAAEQGLLPEYARSQEIAHRWSLR</sequence>
<dbReference type="Pfam" id="PF00908">
    <property type="entry name" value="dTDP_sugar_isom"/>
    <property type="match status" value="1"/>
</dbReference>
<keyword evidence="5" id="KW-1185">Reference proteome</keyword>
<gene>
    <name evidence="4" type="ORF">F7O44_07360</name>
</gene>
<dbReference type="Gene3D" id="2.60.120.10">
    <property type="entry name" value="Jelly Rolls"/>
    <property type="match status" value="1"/>
</dbReference>
<evidence type="ECO:0000313" key="4">
    <source>
        <dbReference type="EMBL" id="NDL56887.1"/>
    </source>
</evidence>
<comment type="similarity">
    <text evidence="1">Belongs to the dTDP-4-dehydrorhamnose 3,5-epimerase family.</text>
</comment>
<name>A0A7K3M1G4_9ACTN</name>
<dbReference type="InterPro" id="IPR014710">
    <property type="entry name" value="RmlC-like_jellyroll"/>
</dbReference>
<protein>
    <submittedName>
        <fullName evidence="4">dTDP-4-keto-6-deoxy-D-glucose epimerase</fullName>
    </submittedName>
</protein>
<evidence type="ECO:0000313" key="5">
    <source>
        <dbReference type="Proteomes" id="UP000460435"/>
    </source>
</evidence>
<dbReference type="InterPro" id="IPR011051">
    <property type="entry name" value="RmlC_Cupin_sf"/>
</dbReference>
<feature type="site" description="Participates in a stacking interaction with the thymidine ring of dTDP-4-oxo-6-deoxyglucose" evidence="3">
    <location>
        <position position="138"/>
    </location>
</feature>
<dbReference type="PANTHER" id="PTHR21047:SF2">
    <property type="entry name" value="THYMIDINE DIPHOSPHO-4-KETO-RHAMNOSE 3,5-EPIMERASE"/>
    <property type="match status" value="1"/>
</dbReference>
<dbReference type="GO" id="GO:0008830">
    <property type="term" value="F:dTDP-4-dehydrorhamnose 3,5-epimerase activity"/>
    <property type="evidence" value="ECO:0007669"/>
    <property type="project" value="InterPro"/>
</dbReference>
<feature type="active site" description="Proton acceptor" evidence="2">
    <location>
        <position position="62"/>
    </location>
</feature>
<organism evidence="4 5">
    <name type="scientific">Phytoactinopolyspora mesophila</name>
    <dbReference type="NCBI Taxonomy" id="2650750"/>
    <lineage>
        <taxon>Bacteria</taxon>
        <taxon>Bacillati</taxon>
        <taxon>Actinomycetota</taxon>
        <taxon>Actinomycetes</taxon>
        <taxon>Jiangellales</taxon>
        <taxon>Jiangellaceae</taxon>
        <taxon>Phytoactinopolyspora</taxon>
    </lineage>
</organism>
<dbReference type="SUPFAM" id="SSF51182">
    <property type="entry name" value="RmlC-like cupins"/>
    <property type="match status" value="1"/>
</dbReference>
<reference evidence="4 5" key="1">
    <citation type="submission" date="2019-11" db="EMBL/GenBank/DDBJ databases">
        <authorList>
            <person name="Li X.-J."/>
            <person name="Feng X.-M."/>
        </authorList>
    </citation>
    <scope>NUCLEOTIDE SEQUENCE [LARGE SCALE GENOMIC DNA]</scope>
    <source>
        <strain evidence="4 5">XMNu-373</strain>
    </source>
</reference>
<dbReference type="GO" id="GO:0019305">
    <property type="term" value="P:dTDP-rhamnose biosynthetic process"/>
    <property type="evidence" value="ECO:0007669"/>
    <property type="project" value="TreeGrafter"/>
</dbReference>
<dbReference type="PANTHER" id="PTHR21047">
    <property type="entry name" value="DTDP-6-DEOXY-D-GLUCOSE-3,5 EPIMERASE"/>
    <property type="match status" value="1"/>
</dbReference>
<dbReference type="CDD" id="cd00438">
    <property type="entry name" value="cupin_RmlC"/>
    <property type="match status" value="1"/>
</dbReference>
<dbReference type="Proteomes" id="UP000460435">
    <property type="component" value="Unassembled WGS sequence"/>
</dbReference>
<feature type="active site" description="Proton donor" evidence="2">
    <location>
        <position position="132"/>
    </location>
</feature>
<dbReference type="EMBL" id="WLZY01000002">
    <property type="protein sequence ID" value="NDL56887.1"/>
    <property type="molecule type" value="Genomic_DNA"/>
</dbReference>
<evidence type="ECO:0000256" key="3">
    <source>
        <dbReference type="PIRSR" id="PIRSR600888-3"/>
    </source>
</evidence>
<proteinExistence type="inferred from homology"/>
<dbReference type="InterPro" id="IPR000888">
    <property type="entry name" value="RmlC-like"/>
</dbReference>
<dbReference type="AlphaFoldDB" id="A0A7K3M1G4"/>
<accession>A0A7K3M1G4</accession>
<dbReference type="RefSeq" id="WP_162449586.1">
    <property type="nucleotide sequence ID" value="NZ_WLZY01000002.1"/>
</dbReference>
<dbReference type="GO" id="GO:0005829">
    <property type="term" value="C:cytosol"/>
    <property type="evidence" value="ECO:0007669"/>
    <property type="project" value="TreeGrafter"/>
</dbReference>